<dbReference type="KEGG" id="uam:UABAM_02060"/>
<evidence type="ECO:0000313" key="10">
    <source>
        <dbReference type="Proteomes" id="UP000326354"/>
    </source>
</evidence>
<dbReference type="InterPro" id="IPR016161">
    <property type="entry name" value="Ald_DH/histidinol_DH"/>
</dbReference>
<dbReference type="PROSITE" id="PS00070">
    <property type="entry name" value="ALDEHYDE_DEHYDR_CYS"/>
    <property type="match status" value="1"/>
</dbReference>
<dbReference type="FunFam" id="3.40.605.10:FF:000004">
    <property type="entry name" value="Aldehyde dehydrogenase"/>
    <property type="match status" value="1"/>
</dbReference>
<evidence type="ECO:0000256" key="1">
    <source>
        <dbReference type="ARBA" id="ARBA00009986"/>
    </source>
</evidence>
<dbReference type="PIRSF" id="PIRSF036492">
    <property type="entry name" value="ALDH"/>
    <property type="match status" value="1"/>
</dbReference>
<evidence type="ECO:0000256" key="7">
    <source>
        <dbReference type="RuleBase" id="RU003345"/>
    </source>
</evidence>
<evidence type="ECO:0000256" key="4">
    <source>
        <dbReference type="PIRNR" id="PIRNR036492"/>
    </source>
</evidence>
<dbReference type="InterPro" id="IPR016163">
    <property type="entry name" value="Ald_DH_C"/>
</dbReference>
<dbReference type="FunFam" id="3.40.309.10:FF:000025">
    <property type="entry name" value="Aldehyde dehydrogenase"/>
    <property type="match status" value="1"/>
</dbReference>
<evidence type="ECO:0000256" key="5">
    <source>
        <dbReference type="PIRSR" id="PIRSR036492-1"/>
    </source>
</evidence>
<dbReference type="Gene3D" id="3.40.309.10">
    <property type="entry name" value="Aldehyde Dehydrogenase, Chain A, domain 2"/>
    <property type="match status" value="1"/>
</dbReference>
<keyword evidence="3" id="KW-0520">NAD</keyword>
<proteinExistence type="inferred from homology"/>
<feature type="active site" evidence="5 6">
    <location>
        <position position="210"/>
    </location>
</feature>
<dbReference type="AlphaFoldDB" id="A0A5S9F2I3"/>
<evidence type="ECO:0000256" key="6">
    <source>
        <dbReference type="PROSITE-ProRule" id="PRU10007"/>
    </source>
</evidence>
<evidence type="ECO:0000259" key="8">
    <source>
        <dbReference type="Pfam" id="PF00171"/>
    </source>
</evidence>
<keyword evidence="10" id="KW-1185">Reference proteome</keyword>
<feature type="active site" evidence="5">
    <location>
        <position position="244"/>
    </location>
</feature>
<accession>A0A5S9F2I3</accession>
<dbReference type="InterPro" id="IPR015590">
    <property type="entry name" value="Aldehyde_DH_dom"/>
</dbReference>
<dbReference type="PANTHER" id="PTHR43570:SF20">
    <property type="entry name" value="ALDEHYDE DEHYDROGENASE ALDX-RELATED"/>
    <property type="match status" value="1"/>
</dbReference>
<sequence>MSSISSIFDNLQKNRWRISQTNAQERIEKLKNLRKHILQKRYDIYKALHDDFQKNEVEIELTEIQPTVAEINFCMKRLKKWMKPQRIKTPMMLMGTKSRLRYEARGVVLIISPWNYPFHLAVVPLISAIAAGNCVIVKPSEVTPHTSHLLCELISQVFDKNEVCVVEGDVSICQELLKFPFDHIFFTGSGRVGKHIMRAAAENLSSITLELGGKSPAIVDKTASIKSAAQRIMWGKFLNAGQTCVAPDYVLVHKEVHEMFIAAVKNVWKKFYGESSRPEVGQIVSEKHWERLATMLDEVIADGGKVVLGGQRECNHNYLAPTIVRDVSLTASIMKQEIFGPILPIVTYESLDEVTSFICNNDKPLAVYIFSHSRGNIQRILTNTTSGGTCVNNVAIHLGNPHLPFGGVNASGIGNYHGFHGFKTFSHARSILYQGPFSGLSFIYPPYREWTKKLARCVTNIFS</sequence>
<comment type="similarity">
    <text evidence="1 4 7">Belongs to the aldehyde dehydrogenase family.</text>
</comment>
<gene>
    <name evidence="9" type="ORF">UABAM_02060</name>
</gene>
<evidence type="ECO:0000256" key="2">
    <source>
        <dbReference type="ARBA" id="ARBA00023002"/>
    </source>
</evidence>
<feature type="domain" description="Aldehyde dehydrogenase" evidence="8">
    <location>
        <begin position="17"/>
        <end position="430"/>
    </location>
</feature>
<dbReference type="Pfam" id="PF00171">
    <property type="entry name" value="Aldedh"/>
    <property type="match status" value="1"/>
</dbReference>
<evidence type="ECO:0000256" key="3">
    <source>
        <dbReference type="ARBA" id="ARBA00023027"/>
    </source>
</evidence>
<name>A0A5S9F2I3_UABAM</name>
<reference evidence="9 10" key="1">
    <citation type="submission" date="2019-08" db="EMBL/GenBank/DDBJ databases">
        <title>Complete genome sequence of Candidatus Uab amorphum.</title>
        <authorList>
            <person name="Shiratori T."/>
            <person name="Suzuki S."/>
            <person name="Kakizawa Y."/>
            <person name="Ishida K."/>
        </authorList>
    </citation>
    <scope>NUCLEOTIDE SEQUENCE [LARGE SCALE GENOMIC DNA]</scope>
    <source>
        <strain evidence="9 10">SRT547</strain>
    </source>
</reference>
<dbReference type="SUPFAM" id="SSF53720">
    <property type="entry name" value="ALDH-like"/>
    <property type="match status" value="1"/>
</dbReference>
<dbReference type="InterPro" id="IPR016160">
    <property type="entry name" value="Ald_DH_CS_CYS"/>
</dbReference>
<dbReference type="PANTHER" id="PTHR43570">
    <property type="entry name" value="ALDEHYDE DEHYDROGENASE"/>
    <property type="match status" value="1"/>
</dbReference>
<dbReference type="InterPro" id="IPR012394">
    <property type="entry name" value="Aldehyde_DH_NAD(P)"/>
</dbReference>
<dbReference type="InterPro" id="IPR016162">
    <property type="entry name" value="Ald_DH_N"/>
</dbReference>
<dbReference type="Gene3D" id="3.40.605.10">
    <property type="entry name" value="Aldehyde Dehydrogenase, Chain A, domain 1"/>
    <property type="match status" value="1"/>
</dbReference>
<dbReference type="Proteomes" id="UP000326354">
    <property type="component" value="Chromosome"/>
</dbReference>
<protein>
    <recommendedName>
        <fullName evidence="4">Aldehyde dehydrogenase</fullName>
    </recommendedName>
</protein>
<dbReference type="EMBL" id="AP019860">
    <property type="protein sequence ID" value="BBM83707.1"/>
    <property type="molecule type" value="Genomic_DNA"/>
</dbReference>
<dbReference type="GO" id="GO:0006081">
    <property type="term" value="P:aldehyde metabolic process"/>
    <property type="evidence" value="ECO:0007669"/>
    <property type="project" value="InterPro"/>
</dbReference>
<organism evidence="9 10">
    <name type="scientific">Uabimicrobium amorphum</name>
    <dbReference type="NCBI Taxonomy" id="2596890"/>
    <lineage>
        <taxon>Bacteria</taxon>
        <taxon>Pseudomonadati</taxon>
        <taxon>Planctomycetota</taxon>
        <taxon>Candidatus Uabimicrobiia</taxon>
        <taxon>Candidatus Uabimicrobiales</taxon>
        <taxon>Candidatus Uabimicrobiaceae</taxon>
        <taxon>Candidatus Uabimicrobium</taxon>
    </lineage>
</organism>
<dbReference type="RefSeq" id="WP_229759381.1">
    <property type="nucleotide sequence ID" value="NZ_AP019860.1"/>
</dbReference>
<dbReference type="CDD" id="cd07134">
    <property type="entry name" value="ALDH_AlkH-like"/>
    <property type="match status" value="1"/>
</dbReference>
<evidence type="ECO:0000313" key="9">
    <source>
        <dbReference type="EMBL" id="BBM83707.1"/>
    </source>
</evidence>
<dbReference type="GO" id="GO:0005737">
    <property type="term" value="C:cytoplasm"/>
    <property type="evidence" value="ECO:0007669"/>
    <property type="project" value="TreeGrafter"/>
</dbReference>
<dbReference type="PROSITE" id="PS00687">
    <property type="entry name" value="ALDEHYDE_DEHYDR_GLU"/>
    <property type="match status" value="1"/>
</dbReference>
<dbReference type="GO" id="GO:0004029">
    <property type="term" value="F:aldehyde dehydrogenase (NAD+) activity"/>
    <property type="evidence" value="ECO:0007669"/>
    <property type="project" value="TreeGrafter"/>
</dbReference>
<keyword evidence="2 4" id="KW-0560">Oxidoreductase</keyword>
<dbReference type="InterPro" id="IPR029510">
    <property type="entry name" value="Ald_DH_CS_GLU"/>
</dbReference>